<dbReference type="InterPro" id="IPR009057">
    <property type="entry name" value="Homeodomain-like_sf"/>
</dbReference>
<feature type="domain" description="HTH araC/xylS-type" evidence="4">
    <location>
        <begin position="231"/>
        <end position="329"/>
    </location>
</feature>
<evidence type="ECO:0000313" key="6">
    <source>
        <dbReference type="Proteomes" id="UP000576082"/>
    </source>
</evidence>
<dbReference type="InterPro" id="IPR018060">
    <property type="entry name" value="HTH_AraC"/>
</dbReference>
<evidence type="ECO:0000256" key="1">
    <source>
        <dbReference type="ARBA" id="ARBA00023015"/>
    </source>
</evidence>
<dbReference type="EMBL" id="JABANE010000053">
    <property type="protein sequence ID" value="NME70034.1"/>
    <property type="molecule type" value="Genomic_DNA"/>
</dbReference>
<evidence type="ECO:0000256" key="2">
    <source>
        <dbReference type="ARBA" id="ARBA00023125"/>
    </source>
</evidence>
<reference evidence="5 6" key="1">
    <citation type="submission" date="2020-04" db="EMBL/GenBank/DDBJ databases">
        <title>Flammeovirga sp. SR4, a novel species isolated from seawater.</title>
        <authorList>
            <person name="Wang X."/>
        </authorList>
    </citation>
    <scope>NUCLEOTIDE SEQUENCE [LARGE SCALE GENOMIC DNA]</scope>
    <source>
        <strain evidence="5 6">ATCC 23126</strain>
    </source>
</reference>
<proteinExistence type="predicted"/>
<comment type="caution">
    <text evidence="5">The sequence shown here is derived from an EMBL/GenBank/DDBJ whole genome shotgun (WGS) entry which is preliminary data.</text>
</comment>
<keyword evidence="1" id="KW-0805">Transcription regulation</keyword>
<sequence>MTINEDKIINVDHNDEISFPNKIATLAGIDFDGKRINSRSEYGHIDYHFFTLLNDIKIIVHDCIVEKEVGVRHLPKKDADFIYIMLLREGDITHIYESDSKIEVFGPGKQRGLIISNLRKAVINYGAEGTRSQWVTIMIKKHLLDDYFGDRFHEIKELIHNPEPWLFFESHTYEIATALDQVFEAERNSVSYKSIVYSQSIFILGQIFEFLTKRDVDDVKKLDSFDTERLFAIREFITKDLSNPPSLELICDEFGISRSKLIRDFKAEFGKPLYQFYTQLRMDEARNMLVHQKKTVTEVSQELGFKGISKFSDAFKKHFGMSPKVMIELKNKP</sequence>
<dbReference type="PROSITE" id="PS00041">
    <property type="entry name" value="HTH_ARAC_FAMILY_1"/>
    <property type="match status" value="1"/>
</dbReference>
<dbReference type="SUPFAM" id="SSF46689">
    <property type="entry name" value="Homeodomain-like"/>
    <property type="match status" value="2"/>
</dbReference>
<dbReference type="SMART" id="SM00342">
    <property type="entry name" value="HTH_ARAC"/>
    <property type="match status" value="1"/>
</dbReference>
<name>A0A7X9XAW7_9BACT</name>
<keyword evidence="2" id="KW-0238">DNA-binding</keyword>
<dbReference type="AlphaFoldDB" id="A0A7X9XAW7"/>
<dbReference type="RefSeq" id="WP_169658284.1">
    <property type="nucleotide sequence ID" value="NZ_JABANE010000053.1"/>
</dbReference>
<evidence type="ECO:0000313" key="5">
    <source>
        <dbReference type="EMBL" id="NME70034.1"/>
    </source>
</evidence>
<accession>A0A7X9XAW7</accession>
<dbReference type="Pfam" id="PF12833">
    <property type="entry name" value="HTH_18"/>
    <property type="match status" value="1"/>
</dbReference>
<organism evidence="5 6">
    <name type="scientific">Flammeovirga aprica JL-4</name>
    <dbReference type="NCBI Taxonomy" id="694437"/>
    <lineage>
        <taxon>Bacteria</taxon>
        <taxon>Pseudomonadati</taxon>
        <taxon>Bacteroidota</taxon>
        <taxon>Cytophagia</taxon>
        <taxon>Cytophagales</taxon>
        <taxon>Flammeovirgaceae</taxon>
        <taxon>Flammeovirga</taxon>
    </lineage>
</organism>
<evidence type="ECO:0000259" key="4">
    <source>
        <dbReference type="PROSITE" id="PS01124"/>
    </source>
</evidence>
<gene>
    <name evidence="5" type="ORF">HHU12_18820</name>
</gene>
<dbReference type="Gene3D" id="1.10.10.60">
    <property type="entry name" value="Homeodomain-like"/>
    <property type="match status" value="1"/>
</dbReference>
<dbReference type="PANTHER" id="PTHR47893:SF1">
    <property type="entry name" value="REGULATORY PROTEIN PCHR"/>
    <property type="match status" value="1"/>
</dbReference>
<keyword evidence="3" id="KW-0804">Transcription</keyword>
<evidence type="ECO:0000256" key="3">
    <source>
        <dbReference type="ARBA" id="ARBA00023163"/>
    </source>
</evidence>
<dbReference type="InterPro" id="IPR053142">
    <property type="entry name" value="PchR_regulatory_protein"/>
</dbReference>
<dbReference type="InterPro" id="IPR018062">
    <property type="entry name" value="HTH_AraC-typ_CS"/>
</dbReference>
<protein>
    <submittedName>
        <fullName evidence="5">Helix-turn-helix transcriptional regulator</fullName>
    </submittedName>
</protein>
<keyword evidence="6" id="KW-1185">Reference proteome</keyword>
<dbReference type="GO" id="GO:0003700">
    <property type="term" value="F:DNA-binding transcription factor activity"/>
    <property type="evidence" value="ECO:0007669"/>
    <property type="project" value="InterPro"/>
</dbReference>
<dbReference type="Proteomes" id="UP000576082">
    <property type="component" value="Unassembled WGS sequence"/>
</dbReference>
<dbReference type="PANTHER" id="PTHR47893">
    <property type="entry name" value="REGULATORY PROTEIN PCHR"/>
    <property type="match status" value="1"/>
</dbReference>
<dbReference type="GO" id="GO:0043565">
    <property type="term" value="F:sequence-specific DNA binding"/>
    <property type="evidence" value="ECO:0007669"/>
    <property type="project" value="InterPro"/>
</dbReference>
<dbReference type="PROSITE" id="PS01124">
    <property type="entry name" value="HTH_ARAC_FAMILY_2"/>
    <property type="match status" value="1"/>
</dbReference>